<dbReference type="EMBL" id="GG662724">
    <property type="protein sequence ID" value="EAR93591.1"/>
    <property type="molecule type" value="Genomic_DNA"/>
</dbReference>
<dbReference type="KEGG" id="tet:TTHERM_00427570"/>
<accession>Q23AA1</accession>
<gene>
    <name evidence="1" type="ORF">TTHERM_00427570</name>
</gene>
<name>Q23AA1_TETTS</name>
<dbReference type="GeneID" id="7830260"/>
<dbReference type="AlphaFoldDB" id="Q23AA1"/>
<reference evidence="2" key="1">
    <citation type="journal article" date="2006" name="PLoS Biol.">
        <title>Macronuclear genome sequence of the ciliate Tetrahymena thermophila, a model eukaryote.</title>
        <authorList>
            <person name="Eisen J.A."/>
            <person name="Coyne R.S."/>
            <person name="Wu M."/>
            <person name="Wu D."/>
            <person name="Thiagarajan M."/>
            <person name="Wortman J.R."/>
            <person name="Badger J.H."/>
            <person name="Ren Q."/>
            <person name="Amedeo P."/>
            <person name="Jones K.M."/>
            <person name="Tallon L.J."/>
            <person name="Delcher A.L."/>
            <person name="Salzberg S.L."/>
            <person name="Silva J.C."/>
            <person name="Haas B.J."/>
            <person name="Majoros W.H."/>
            <person name="Farzad M."/>
            <person name="Carlton J.M."/>
            <person name="Smith R.K. Jr."/>
            <person name="Garg J."/>
            <person name="Pearlman R.E."/>
            <person name="Karrer K.M."/>
            <person name="Sun L."/>
            <person name="Manning G."/>
            <person name="Elde N.C."/>
            <person name="Turkewitz A.P."/>
            <person name="Asai D.J."/>
            <person name="Wilkes D.E."/>
            <person name="Wang Y."/>
            <person name="Cai H."/>
            <person name="Collins K."/>
            <person name="Stewart B.A."/>
            <person name="Lee S.R."/>
            <person name="Wilamowska K."/>
            <person name="Weinberg Z."/>
            <person name="Ruzzo W.L."/>
            <person name="Wloga D."/>
            <person name="Gaertig J."/>
            <person name="Frankel J."/>
            <person name="Tsao C.-C."/>
            <person name="Gorovsky M.A."/>
            <person name="Keeling P.J."/>
            <person name="Waller R.F."/>
            <person name="Patron N.J."/>
            <person name="Cherry J.M."/>
            <person name="Stover N.A."/>
            <person name="Krieger C.J."/>
            <person name="del Toro C."/>
            <person name="Ryder H.F."/>
            <person name="Williamson S.C."/>
            <person name="Barbeau R.A."/>
            <person name="Hamilton E.P."/>
            <person name="Orias E."/>
        </authorList>
    </citation>
    <scope>NUCLEOTIDE SEQUENCE [LARGE SCALE GENOMIC DNA]</scope>
    <source>
        <strain evidence="2">SB210</strain>
    </source>
</reference>
<evidence type="ECO:0000313" key="2">
    <source>
        <dbReference type="Proteomes" id="UP000009168"/>
    </source>
</evidence>
<dbReference type="Proteomes" id="UP000009168">
    <property type="component" value="Unassembled WGS sequence"/>
</dbReference>
<dbReference type="HOGENOM" id="CLU_734647_0_0_1"/>
<evidence type="ECO:0000313" key="1">
    <source>
        <dbReference type="EMBL" id="EAR93591.1"/>
    </source>
</evidence>
<dbReference type="InParanoid" id="Q23AA1"/>
<proteinExistence type="predicted"/>
<organism evidence="1 2">
    <name type="scientific">Tetrahymena thermophila (strain SB210)</name>
    <dbReference type="NCBI Taxonomy" id="312017"/>
    <lineage>
        <taxon>Eukaryota</taxon>
        <taxon>Sar</taxon>
        <taxon>Alveolata</taxon>
        <taxon>Ciliophora</taxon>
        <taxon>Intramacronucleata</taxon>
        <taxon>Oligohymenophorea</taxon>
        <taxon>Hymenostomatida</taxon>
        <taxon>Tetrahymenina</taxon>
        <taxon>Tetrahymenidae</taxon>
        <taxon>Tetrahymena</taxon>
    </lineage>
</organism>
<sequence length="377" mass="44083">MSDSGSPAKNGSTMYHSATYQEYIERIKQYRYPVCSKGQVHDYLNMVCIDERCDDTQQLESLCSMCIDNNFHRRAYHAHKNLKKFLRDLVQLSEAADKSINDLSEDEVEKRFKWLANEFKAKGNQCFDVAKNILNSLEQYRSSRLVQAPERVGVRRIVDDILNKENERNLQSSLKNLQNFVFIEQGMLKLNSKASTQYRQEIERNADTYMLAVEDALDKLNKIHLDVLTQPGIRKEAEFAKTKIDNQYETMRSIAEKSRAMEEKAQVEDKELTREMWNSELKKIALKIETIKRVAIEEANRKGNHGTANYWRDWEELASNAKCGWGIDGKHSTYPQTTPMYCYKCFQIYQDALRSIEPLKKEYVQIEERIQALGFYN</sequence>
<protein>
    <submittedName>
        <fullName evidence="1">Uncharacterized protein</fullName>
    </submittedName>
</protein>
<keyword evidence="2" id="KW-1185">Reference proteome</keyword>
<dbReference type="RefSeq" id="XP_001013836.1">
    <property type="nucleotide sequence ID" value="XM_001013836.3"/>
</dbReference>